<dbReference type="AlphaFoldDB" id="A0A7J5RKM7"/>
<dbReference type="Proteomes" id="UP000437431">
    <property type="component" value="Unassembled WGS sequence"/>
</dbReference>
<comment type="caution">
    <text evidence="2">The sequence shown here is derived from an EMBL/GenBank/DDBJ whole genome shotgun (WGS) entry which is preliminary data.</text>
</comment>
<evidence type="ECO:0000259" key="1">
    <source>
        <dbReference type="Pfam" id="PF04230"/>
    </source>
</evidence>
<dbReference type="InterPro" id="IPR007345">
    <property type="entry name" value="Polysacch_pyruvyl_Trfase"/>
</dbReference>
<evidence type="ECO:0000313" key="3">
    <source>
        <dbReference type="Proteomes" id="UP000437431"/>
    </source>
</evidence>
<organism evidence="2 3">
    <name type="scientific">Phocaeicola vulgatus</name>
    <name type="common">Bacteroides vulgatus</name>
    <dbReference type="NCBI Taxonomy" id="821"/>
    <lineage>
        <taxon>Bacteria</taxon>
        <taxon>Pseudomonadati</taxon>
        <taxon>Bacteroidota</taxon>
        <taxon>Bacteroidia</taxon>
        <taxon>Bacteroidales</taxon>
        <taxon>Bacteroidaceae</taxon>
        <taxon>Phocaeicola</taxon>
    </lineage>
</organism>
<keyword evidence="2" id="KW-0808">Transferase</keyword>
<name>A0A7J5RKM7_PHOVU</name>
<accession>A0A7J5RKM7</accession>
<gene>
    <name evidence="2" type="ORF">GAY79_04835</name>
</gene>
<reference evidence="2 3" key="1">
    <citation type="journal article" date="2019" name="Nat. Med.">
        <title>A library of human gut bacterial isolates paired with longitudinal multiomics data enables mechanistic microbiome research.</title>
        <authorList>
            <person name="Poyet M."/>
            <person name="Groussin M."/>
            <person name="Gibbons S.M."/>
            <person name="Avila-Pacheco J."/>
            <person name="Jiang X."/>
            <person name="Kearney S.M."/>
            <person name="Perrotta A.R."/>
            <person name="Berdy B."/>
            <person name="Zhao S."/>
            <person name="Lieberman T.D."/>
            <person name="Swanson P.K."/>
            <person name="Smith M."/>
            <person name="Roesemann S."/>
            <person name="Alexander J.E."/>
            <person name="Rich S.A."/>
            <person name="Livny J."/>
            <person name="Vlamakis H."/>
            <person name="Clish C."/>
            <person name="Bullock K."/>
            <person name="Deik A."/>
            <person name="Scott J."/>
            <person name="Pierce K.A."/>
            <person name="Xavier R.J."/>
            <person name="Alm E.J."/>
        </authorList>
    </citation>
    <scope>NUCLEOTIDE SEQUENCE [LARGE SCALE GENOMIC DNA]</scope>
    <source>
        <strain evidence="2 3">BIOML-A111</strain>
    </source>
</reference>
<dbReference type="Pfam" id="PF04230">
    <property type="entry name" value="PS_pyruv_trans"/>
    <property type="match status" value="1"/>
</dbReference>
<proteinExistence type="predicted"/>
<dbReference type="GO" id="GO:0016740">
    <property type="term" value="F:transferase activity"/>
    <property type="evidence" value="ECO:0007669"/>
    <property type="project" value="UniProtKB-KW"/>
</dbReference>
<evidence type="ECO:0000313" key="2">
    <source>
        <dbReference type="EMBL" id="KAB6562534.1"/>
    </source>
</evidence>
<feature type="domain" description="Polysaccharide pyruvyl transferase" evidence="1">
    <location>
        <begin position="16"/>
        <end position="269"/>
    </location>
</feature>
<protein>
    <submittedName>
        <fullName evidence="2">Polysaccharide pyruvyl transferase family protein</fullName>
    </submittedName>
</protein>
<dbReference type="RefSeq" id="WP_175324542.1">
    <property type="nucleotide sequence ID" value="NZ_CAXTBS010000005.1"/>
</dbReference>
<sequence length="326" mass="37653">MHKVGVVTYYNAINNGAFLQAYAMQTFLESEGFSVSFIPIIDFVEPNVKSIEGKQFYNLYIEKLQKMLCNLHVVNMNHASFDSIIYGSDEIWNLRNKGLSPYLWGYHLRSHNKVSYASCIGNSKIMDFCLFPYTIWGLRKFSHLSVRDDYSKRIIAKLSSKNVSKVLDPTFLISYTQFKKNNIYGKYILVYSYGLKPNTIEKIKEIAKQKNCRVIYTGAYCNWSDENIPADPFEWIALIYNAEYVFTSTFHGTVFSIICNKQFSVVDTNSEKVLGILKDTGLLSRKIEIGHKFIPDEIINYQVVMENINSLIKISKEYLVSCLNKF</sequence>
<dbReference type="EMBL" id="WDAY01000007">
    <property type="protein sequence ID" value="KAB6562534.1"/>
    <property type="molecule type" value="Genomic_DNA"/>
</dbReference>